<evidence type="ECO:0000256" key="5">
    <source>
        <dbReference type="ARBA" id="ARBA00022777"/>
    </source>
</evidence>
<proteinExistence type="predicted"/>
<evidence type="ECO:0000259" key="7">
    <source>
        <dbReference type="PROSITE" id="PS50109"/>
    </source>
</evidence>
<dbReference type="PROSITE" id="PS50113">
    <property type="entry name" value="PAC"/>
    <property type="match status" value="4"/>
</dbReference>
<dbReference type="PANTHER" id="PTHR43304:SF1">
    <property type="entry name" value="PAC DOMAIN-CONTAINING PROTEIN"/>
    <property type="match status" value="1"/>
</dbReference>
<dbReference type="EC" id="2.7.13.3" evidence="2"/>
<dbReference type="CDD" id="cd00130">
    <property type="entry name" value="PAS"/>
    <property type="match status" value="3"/>
</dbReference>
<feature type="domain" description="Histidine kinase" evidence="7">
    <location>
        <begin position="674"/>
        <end position="883"/>
    </location>
</feature>
<evidence type="ECO:0000259" key="9">
    <source>
        <dbReference type="PROSITE" id="PS50113"/>
    </source>
</evidence>
<dbReference type="InterPro" id="IPR000700">
    <property type="entry name" value="PAS-assoc_C"/>
</dbReference>
<dbReference type="Proteomes" id="UP000321301">
    <property type="component" value="Unassembled WGS sequence"/>
</dbReference>
<evidence type="ECO:0000256" key="6">
    <source>
        <dbReference type="SAM" id="Coils"/>
    </source>
</evidence>
<dbReference type="Pfam" id="PF08448">
    <property type="entry name" value="PAS_4"/>
    <property type="match status" value="2"/>
</dbReference>
<dbReference type="PANTHER" id="PTHR43304">
    <property type="entry name" value="PHYTOCHROME-LIKE PROTEIN CPH1"/>
    <property type="match status" value="1"/>
</dbReference>
<sequence length="883" mass="100321">MQASSKHIGFIAANHIPALLAYWDKDEICRFANAAYLEWQGKPQEEIINKISKKELLGPEYEKHIPLIKDALKGKKQSFYRETRSLKNKLLHSEVTYTPYIENGEVLGFTAHITEKPSPKPINVPDSKTEKLLKDFLELAPDAIVIVDSTGTIQMVNQQAENIFGYSKLELLGKEIAFLIPEGHRAKHKGHIKEYFDSSAIRPMGTGMKLYGKRKNGDIFRIEVSLSSTKSEDGILVMAAVRDITDRIRIETELEESNKRNSIFIQQSPNAIAMFDKEVRYMAASQKWLEDYGLKNQEIIGQSHYDIFPEIGQDWKDKHQQCLKGEIHQCDEEAFKRTDGSTQWIKWEIRPWFVSEDNIGGILMHTQDITPLKEKDREKRRIEKILERTNAVARIGTWEVDLDKEEFIWSKIIQEIHEVPEDFVRDATSVMGFFKKGRSQDLMSKVISECIFNGTPYDLEVELITAKGNEVWVRIIGQSEFVDGKCRRIYGILQDITSIKKTEIKLNKVNEELKAILDSGTVSIIGTDKEGTITHFNRGAEKMLQYSASEVIGKKTPEVFHLKDEIIKHGEKLSNQLGRQVSGFEVFVETSNIGDLGTNEWTFIRKDGQKLVVLLTLTPLKNQQGETFGTLGIATDVNERVENQHKLKEAKENLEVLTEKLSSQNMQLANFAHITSHNLRAPVSNLNSLLQFYHTSEGQEIKDTVIDNFETVCKHLTNTLDNLVGLLKIQEEGSKKIEIINFDEVLSKTKEMLVGHIRESGAQIIADFTKAPKITFNRIFLESIFLNLVGNAIKYRSPDRTPIIKLETDISYNRILFTITDNGLGIDLKKHSGSLFGLHKTFHENSEAKGIGLFLTKNHIEAMGGTIYASSEVGKGTTFTVKF</sequence>
<dbReference type="InterPro" id="IPR036890">
    <property type="entry name" value="HATPase_C_sf"/>
</dbReference>
<dbReference type="InterPro" id="IPR005467">
    <property type="entry name" value="His_kinase_dom"/>
</dbReference>
<dbReference type="PROSITE" id="PS50109">
    <property type="entry name" value="HIS_KIN"/>
    <property type="match status" value="1"/>
</dbReference>
<organism evidence="10 11">
    <name type="scientific">Cyclobacterium qasimii</name>
    <dbReference type="NCBI Taxonomy" id="1350429"/>
    <lineage>
        <taxon>Bacteria</taxon>
        <taxon>Pseudomonadati</taxon>
        <taxon>Bacteroidota</taxon>
        <taxon>Cytophagia</taxon>
        <taxon>Cytophagales</taxon>
        <taxon>Cyclobacteriaceae</taxon>
        <taxon>Cyclobacterium</taxon>
    </lineage>
</organism>
<dbReference type="SMART" id="SM00086">
    <property type="entry name" value="PAC"/>
    <property type="match status" value="4"/>
</dbReference>
<feature type="domain" description="PAS" evidence="8">
    <location>
        <begin position="129"/>
        <end position="199"/>
    </location>
</feature>
<keyword evidence="4" id="KW-0808">Transferase</keyword>
<feature type="domain" description="PAC" evidence="9">
    <location>
        <begin position="597"/>
        <end position="649"/>
    </location>
</feature>
<dbReference type="InterPro" id="IPR013656">
    <property type="entry name" value="PAS_4"/>
</dbReference>
<keyword evidence="6" id="KW-0175">Coiled coil</keyword>
<dbReference type="InterPro" id="IPR000014">
    <property type="entry name" value="PAS"/>
</dbReference>
<dbReference type="GO" id="GO:0004673">
    <property type="term" value="F:protein histidine kinase activity"/>
    <property type="evidence" value="ECO:0007669"/>
    <property type="project" value="UniProtKB-EC"/>
</dbReference>
<evidence type="ECO:0000256" key="1">
    <source>
        <dbReference type="ARBA" id="ARBA00000085"/>
    </source>
</evidence>
<keyword evidence="5" id="KW-0418">Kinase</keyword>
<dbReference type="InterPro" id="IPR004358">
    <property type="entry name" value="Sig_transdc_His_kin-like_C"/>
</dbReference>
<dbReference type="AlphaFoldDB" id="A0A512CB28"/>
<feature type="domain" description="PAC" evidence="9">
    <location>
        <begin position="457"/>
        <end position="508"/>
    </location>
</feature>
<feature type="coiled-coil region" evidence="6">
    <location>
        <begin position="640"/>
        <end position="667"/>
    </location>
</feature>
<evidence type="ECO:0000313" key="11">
    <source>
        <dbReference type="Proteomes" id="UP000321301"/>
    </source>
</evidence>
<comment type="catalytic activity">
    <reaction evidence="1">
        <text>ATP + protein L-histidine = ADP + protein N-phospho-L-histidine.</text>
        <dbReference type="EC" id="2.7.13.3"/>
    </reaction>
</comment>
<dbReference type="EMBL" id="BJYV01000007">
    <property type="protein sequence ID" value="GEO21418.1"/>
    <property type="molecule type" value="Genomic_DNA"/>
</dbReference>
<gene>
    <name evidence="10" type="ORF">CQA01_19520</name>
</gene>
<dbReference type="SMART" id="SM00387">
    <property type="entry name" value="HATPase_c"/>
    <property type="match status" value="1"/>
</dbReference>
<dbReference type="PROSITE" id="PS50112">
    <property type="entry name" value="PAS"/>
    <property type="match status" value="2"/>
</dbReference>
<dbReference type="Gene3D" id="3.30.565.10">
    <property type="entry name" value="Histidine kinase-like ATPase, C-terminal domain"/>
    <property type="match status" value="1"/>
</dbReference>
<keyword evidence="3" id="KW-0597">Phosphoprotein</keyword>
<dbReference type="InterPro" id="IPR003594">
    <property type="entry name" value="HATPase_dom"/>
</dbReference>
<dbReference type="RefSeq" id="WP_146947660.1">
    <property type="nucleotide sequence ID" value="NZ_BJYV01000007.1"/>
</dbReference>
<evidence type="ECO:0000313" key="10">
    <source>
        <dbReference type="EMBL" id="GEO21418.1"/>
    </source>
</evidence>
<protein>
    <recommendedName>
        <fullName evidence="2">histidine kinase</fullName>
        <ecNumber evidence="2">2.7.13.3</ecNumber>
    </recommendedName>
</protein>
<keyword evidence="11" id="KW-1185">Reference proteome</keyword>
<accession>A0A512CB28</accession>
<evidence type="ECO:0000256" key="2">
    <source>
        <dbReference type="ARBA" id="ARBA00012438"/>
    </source>
</evidence>
<dbReference type="Gene3D" id="3.30.450.20">
    <property type="entry name" value="PAS domain"/>
    <property type="match status" value="5"/>
</dbReference>
<dbReference type="InterPro" id="IPR001610">
    <property type="entry name" value="PAC"/>
</dbReference>
<feature type="domain" description="PAC" evidence="9">
    <location>
        <begin position="204"/>
        <end position="256"/>
    </location>
</feature>
<evidence type="ECO:0000256" key="3">
    <source>
        <dbReference type="ARBA" id="ARBA00022553"/>
    </source>
</evidence>
<dbReference type="SUPFAM" id="SSF55874">
    <property type="entry name" value="ATPase domain of HSP90 chaperone/DNA topoisomerase II/histidine kinase"/>
    <property type="match status" value="1"/>
</dbReference>
<evidence type="ECO:0000259" key="8">
    <source>
        <dbReference type="PROSITE" id="PS50112"/>
    </source>
</evidence>
<name>A0A512CB28_9BACT</name>
<evidence type="ECO:0000256" key="4">
    <source>
        <dbReference type="ARBA" id="ARBA00022679"/>
    </source>
</evidence>
<dbReference type="SMART" id="SM00091">
    <property type="entry name" value="PAS"/>
    <property type="match status" value="4"/>
</dbReference>
<dbReference type="InterPro" id="IPR035965">
    <property type="entry name" value="PAS-like_dom_sf"/>
</dbReference>
<dbReference type="PRINTS" id="PR00344">
    <property type="entry name" value="BCTRLSENSOR"/>
</dbReference>
<feature type="domain" description="PAS" evidence="8">
    <location>
        <begin position="509"/>
        <end position="564"/>
    </location>
</feature>
<reference evidence="10 11" key="1">
    <citation type="submission" date="2019-07" db="EMBL/GenBank/DDBJ databases">
        <title>Whole genome shotgun sequence of Cyclobacterium qasimii NBRC 106168.</title>
        <authorList>
            <person name="Hosoyama A."/>
            <person name="Uohara A."/>
            <person name="Ohji S."/>
            <person name="Ichikawa N."/>
        </authorList>
    </citation>
    <scope>NUCLEOTIDE SEQUENCE [LARGE SCALE GENOMIC DNA]</scope>
    <source>
        <strain evidence="10 11">NBRC 106168</strain>
    </source>
</reference>
<dbReference type="NCBIfam" id="TIGR00229">
    <property type="entry name" value="sensory_box"/>
    <property type="match status" value="3"/>
</dbReference>
<dbReference type="InterPro" id="IPR052162">
    <property type="entry name" value="Sensor_kinase/Photoreceptor"/>
</dbReference>
<comment type="caution">
    <text evidence="10">The sequence shown here is derived from an EMBL/GenBank/DDBJ whole genome shotgun (WGS) entry which is preliminary data.</text>
</comment>
<feature type="domain" description="PAC" evidence="9">
    <location>
        <begin position="329"/>
        <end position="381"/>
    </location>
</feature>
<dbReference type="Gene3D" id="1.10.287.130">
    <property type="match status" value="1"/>
</dbReference>
<dbReference type="SUPFAM" id="SSF55785">
    <property type="entry name" value="PYP-like sensor domain (PAS domain)"/>
    <property type="match status" value="5"/>
</dbReference>
<dbReference type="Pfam" id="PF02518">
    <property type="entry name" value="HATPase_c"/>
    <property type="match status" value="1"/>
</dbReference>
<dbReference type="Pfam" id="PF13426">
    <property type="entry name" value="PAS_9"/>
    <property type="match status" value="3"/>
</dbReference>